<dbReference type="Gene3D" id="1.10.10.10">
    <property type="entry name" value="Winged helix-like DNA-binding domain superfamily/Winged helix DNA-binding domain"/>
    <property type="match status" value="1"/>
</dbReference>
<dbReference type="InterPro" id="IPR004977">
    <property type="entry name" value="Ribosomal_eS25"/>
</dbReference>
<keyword evidence="2 4" id="KW-0689">Ribosomal protein</keyword>
<protein>
    <recommendedName>
        <fullName evidence="4">40S ribosomal protein S25</fullName>
    </recommendedName>
</protein>
<accession>A0A835D2I2</accession>
<dbReference type="InterPro" id="IPR036388">
    <property type="entry name" value="WH-like_DNA-bd_sf"/>
</dbReference>
<dbReference type="GO" id="GO:1990904">
    <property type="term" value="C:ribonucleoprotein complex"/>
    <property type="evidence" value="ECO:0007669"/>
    <property type="project" value="UniProtKB-KW"/>
</dbReference>
<comment type="caution">
    <text evidence="5">The sequence shown here is derived from an EMBL/GenBank/DDBJ whole genome shotgun (WGS) entry which is preliminary data.</text>
</comment>
<keyword evidence="6" id="KW-1185">Reference proteome</keyword>
<evidence type="ECO:0000256" key="4">
    <source>
        <dbReference type="RuleBase" id="RU366057"/>
    </source>
</evidence>
<dbReference type="Pfam" id="PF03297">
    <property type="entry name" value="Ribosomal_S25"/>
    <property type="match status" value="1"/>
</dbReference>
<dbReference type="AlphaFoldDB" id="A0A835D2I2"/>
<dbReference type="EMBL" id="JABCRI010000023">
    <property type="protein sequence ID" value="KAF8378926.1"/>
    <property type="molecule type" value="Genomic_DNA"/>
</dbReference>
<evidence type="ECO:0000313" key="5">
    <source>
        <dbReference type="EMBL" id="KAF8378926.1"/>
    </source>
</evidence>
<evidence type="ECO:0000256" key="1">
    <source>
        <dbReference type="ARBA" id="ARBA00009106"/>
    </source>
</evidence>
<keyword evidence="3 4" id="KW-0687">Ribonucleoprotein</keyword>
<reference evidence="5 6" key="1">
    <citation type="submission" date="2020-04" db="EMBL/GenBank/DDBJ databases">
        <title>Plant Genome Project.</title>
        <authorList>
            <person name="Zhang R.-G."/>
        </authorList>
    </citation>
    <scope>NUCLEOTIDE SEQUENCE [LARGE SCALE GENOMIC DNA]</scope>
    <source>
        <strain evidence="5">YNK0</strain>
        <tissue evidence="5">Leaf</tissue>
    </source>
</reference>
<organism evidence="5 6">
    <name type="scientific">Tetracentron sinense</name>
    <name type="common">Spur-leaf</name>
    <dbReference type="NCBI Taxonomy" id="13715"/>
    <lineage>
        <taxon>Eukaryota</taxon>
        <taxon>Viridiplantae</taxon>
        <taxon>Streptophyta</taxon>
        <taxon>Embryophyta</taxon>
        <taxon>Tracheophyta</taxon>
        <taxon>Spermatophyta</taxon>
        <taxon>Magnoliopsida</taxon>
        <taxon>Trochodendrales</taxon>
        <taxon>Trochodendraceae</taxon>
        <taxon>Tetracentron</taxon>
    </lineage>
</organism>
<comment type="similarity">
    <text evidence="1 4">Belongs to the eukaryotic ribosomal protein eS25 family.</text>
</comment>
<evidence type="ECO:0000256" key="2">
    <source>
        <dbReference type="ARBA" id="ARBA00022980"/>
    </source>
</evidence>
<name>A0A835D2I2_TETSI</name>
<evidence type="ECO:0000256" key="3">
    <source>
        <dbReference type="ARBA" id="ARBA00023274"/>
    </source>
</evidence>
<dbReference type="GO" id="GO:0005840">
    <property type="term" value="C:ribosome"/>
    <property type="evidence" value="ECO:0007669"/>
    <property type="project" value="UniProtKB-KW"/>
</dbReference>
<gene>
    <name evidence="5" type="ORF">HHK36_030275</name>
</gene>
<dbReference type="Proteomes" id="UP000655225">
    <property type="component" value="Unassembled WGS sequence"/>
</dbReference>
<sequence>MLFSSSISLADICIFAGLPLSTMVPPTSSSMGSLTIVITLGQGKGMDARHGSKTHDEEGAEEREGSATIFQARKIWQREAEEEGRIRCRVRVRSLNTDLWFGSYCIDLGLIYDKLEEKVNNMVLFDQASYDKLISEVPKYKLITPLILSDRLRV</sequence>
<proteinExistence type="inferred from homology"/>
<evidence type="ECO:0000313" key="6">
    <source>
        <dbReference type="Proteomes" id="UP000655225"/>
    </source>
</evidence>
<dbReference type="OrthoDB" id="10263513at2759"/>
<dbReference type="PANTHER" id="PTHR12850">
    <property type="entry name" value="40S RIBOSOMAL PROTEIN S25"/>
    <property type="match status" value="1"/>
</dbReference>